<accession>A0ABT6DCC2</accession>
<evidence type="ECO:0000313" key="1">
    <source>
        <dbReference type="EMBL" id="MDF9914793.1"/>
    </source>
</evidence>
<gene>
    <name evidence="1" type="ORF">NNA32_11135</name>
</gene>
<evidence type="ECO:0000313" key="2">
    <source>
        <dbReference type="Proteomes" id="UP001152867"/>
    </source>
</evidence>
<reference evidence="1" key="1">
    <citation type="submission" date="2022-06" db="EMBL/GenBank/DDBJ databases">
        <title>Antifungal cultures and metabolites of lactic acid bacteria for use in dairy fermentations.</title>
        <authorList>
            <person name="Zhao Z."/>
            <person name="Gaenzle M."/>
        </authorList>
    </citation>
    <scope>NUCLEOTIDE SEQUENCE</scope>
    <source>
        <strain evidence="1">FUA3126</strain>
    </source>
</reference>
<name>A0ABT6DCC2_9LACO</name>
<sequence length="103" mass="11600">MKLAAYNELGELQGIFNFEDNYVIKSGELLTSILPVDDQHNLFDRDKQAWIIPTVKPTQEQQQIAQLSFSHMQDTSTIAGLQKQVSQLAFNQMTQDKSIGGTN</sequence>
<keyword evidence="2" id="KW-1185">Reference proteome</keyword>
<protein>
    <submittedName>
        <fullName evidence="1">Uncharacterized protein</fullName>
    </submittedName>
</protein>
<dbReference type="EMBL" id="JANDJP010000019">
    <property type="protein sequence ID" value="MDF9914793.1"/>
    <property type="molecule type" value="Genomic_DNA"/>
</dbReference>
<dbReference type="RefSeq" id="WP_178942768.1">
    <property type="nucleotide sequence ID" value="NZ_JAIWJG010000019.1"/>
</dbReference>
<organism evidence="1 2">
    <name type="scientific">Furfurilactobacillus milii</name>
    <dbReference type="NCBI Taxonomy" id="2888272"/>
    <lineage>
        <taxon>Bacteria</taxon>
        <taxon>Bacillati</taxon>
        <taxon>Bacillota</taxon>
        <taxon>Bacilli</taxon>
        <taxon>Lactobacillales</taxon>
        <taxon>Lactobacillaceae</taxon>
        <taxon>Furfurilactobacillus</taxon>
    </lineage>
</organism>
<dbReference type="Proteomes" id="UP001152867">
    <property type="component" value="Unassembled WGS sequence"/>
</dbReference>
<comment type="caution">
    <text evidence="1">The sequence shown here is derived from an EMBL/GenBank/DDBJ whole genome shotgun (WGS) entry which is preliminary data.</text>
</comment>
<proteinExistence type="predicted"/>